<dbReference type="EMBL" id="JAMYWD010000012">
    <property type="protein sequence ID" value="KAJ4951649.1"/>
    <property type="molecule type" value="Genomic_DNA"/>
</dbReference>
<proteinExistence type="predicted"/>
<keyword evidence="2" id="KW-1185">Reference proteome</keyword>
<comment type="caution">
    <text evidence="1">The sequence shown here is derived from an EMBL/GenBank/DDBJ whole genome shotgun (WGS) entry which is preliminary data.</text>
</comment>
<sequence length="109" mass="11998">MLTRFEEAAIEAPEVEKMLGALLSRGRQVCIAVVEKAELRNGNGVIEPSDSMESKSWGVAVNKNNNIIMECKINNRTFSSHCLISRWPMSWSPGSNGACSLKVIIAFVE</sequence>
<reference evidence="1" key="1">
    <citation type="journal article" date="2023" name="Plant J.">
        <title>The genome of the king protea, Protea cynaroides.</title>
        <authorList>
            <person name="Chang J."/>
            <person name="Duong T.A."/>
            <person name="Schoeman C."/>
            <person name="Ma X."/>
            <person name="Roodt D."/>
            <person name="Barker N."/>
            <person name="Li Z."/>
            <person name="Van de Peer Y."/>
            <person name="Mizrachi E."/>
        </authorList>
    </citation>
    <scope>NUCLEOTIDE SEQUENCE</scope>
    <source>
        <tissue evidence="1">Young leaves</tissue>
    </source>
</reference>
<dbReference type="AlphaFoldDB" id="A0A9Q0JSW9"/>
<protein>
    <submittedName>
        <fullName evidence="1">Uncharacterized protein</fullName>
    </submittedName>
</protein>
<accession>A0A9Q0JSW9</accession>
<name>A0A9Q0JSW9_9MAGN</name>
<dbReference type="Proteomes" id="UP001141806">
    <property type="component" value="Unassembled WGS sequence"/>
</dbReference>
<organism evidence="1 2">
    <name type="scientific">Protea cynaroides</name>
    <dbReference type="NCBI Taxonomy" id="273540"/>
    <lineage>
        <taxon>Eukaryota</taxon>
        <taxon>Viridiplantae</taxon>
        <taxon>Streptophyta</taxon>
        <taxon>Embryophyta</taxon>
        <taxon>Tracheophyta</taxon>
        <taxon>Spermatophyta</taxon>
        <taxon>Magnoliopsida</taxon>
        <taxon>Proteales</taxon>
        <taxon>Proteaceae</taxon>
        <taxon>Protea</taxon>
    </lineage>
</organism>
<gene>
    <name evidence="1" type="ORF">NE237_028481</name>
</gene>
<evidence type="ECO:0000313" key="1">
    <source>
        <dbReference type="EMBL" id="KAJ4951649.1"/>
    </source>
</evidence>
<evidence type="ECO:0000313" key="2">
    <source>
        <dbReference type="Proteomes" id="UP001141806"/>
    </source>
</evidence>